<evidence type="ECO:0000313" key="2">
    <source>
        <dbReference type="EMBL" id="CQR49517.1"/>
    </source>
</evidence>
<dbReference type="EMBL" id="CSTE01000002">
    <property type="protein sequence ID" value="CQR49517.1"/>
    <property type="molecule type" value="Genomic_DNA"/>
</dbReference>
<dbReference type="RefSeq" id="WP_042662718.1">
    <property type="nucleotide sequence ID" value="NZ_CABLRR010000002.1"/>
</dbReference>
<protein>
    <submittedName>
        <fullName evidence="2">Uncharacterized protein</fullName>
    </submittedName>
</protein>
<proteinExistence type="predicted"/>
<keyword evidence="3" id="KW-1185">Reference proteome</keyword>
<organism evidence="2 3">
    <name type="scientific">Haloferax massiliensis</name>
    <dbReference type="NCBI Taxonomy" id="1476858"/>
    <lineage>
        <taxon>Archaea</taxon>
        <taxon>Methanobacteriati</taxon>
        <taxon>Methanobacteriota</taxon>
        <taxon>Stenosarchaea group</taxon>
        <taxon>Halobacteria</taxon>
        <taxon>Halobacteriales</taxon>
        <taxon>Haloferacaceae</taxon>
        <taxon>Haloferax</taxon>
    </lineage>
</organism>
<keyword evidence="1" id="KW-0812">Transmembrane</keyword>
<dbReference type="OrthoDB" id="293361at2157"/>
<feature type="transmembrane region" description="Helical" evidence="1">
    <location>
        <begin position="86"/>
        <end position="105"/>
    </location>
</feature>
<evidence type="ECO:0000313" key="3">
    <source>
        <dbReference type="Proteomes" id="UP000198902"/>
    </source>
</evidence>
<accession>A0A0D6JNN7</accession>
<gene>
    <name evidence="2" type="ORF">BN996_00978</name>
</gene>
<dbReference type="AlphaFoldDB" id="A0A0D6JNN7"/>
<feature type="transmembrane region" description="Helical" evidence="1">
    <location>
        <begin position="59"/>
        <end position="80"/>
    </location>
</feature>
<dbReference type="Proteomes" id="UP000198902">
    <property type="component" value="Unassembled WGS sequence"/>
</dbReference>
<keyword evidence="1" id="KW-0472">Membrane</keyword>
<name>A0A0D6JNN7_9EURY</name>
<evidence type="ECO:0000256" key="1">
    <source>
        <dbReference type="SAM" id="Phobius"/>
    </source>
</evidence>
<feature type="transmembrane region" description="Helical" evidence="1">
    <location>
        <begin position="15"/>
        <end position="38"/>
    </location>
</feature>
<sequence length="115" mass="11974">MVPIQSSFGLGDALFFVPFVALAVVIFAFAGAVVYLEHRKEMALIESGHYDEVGRDSRAWILGGGLLVLALGLGSVVSAFLSGGAVGDGVTAVFVGLAALAYYFYKRRAVGTTVA</sequence>
<keyword evidence="1" id="KW-1133">Transmembrane helix</keyword>
<reference evidence="3" key="1">
    <citation type="submission" date="2015-03" db="EMBL/GenBank/DDBJ databases">
        <authorList>
            <person name="Urmite Genomes"/>
        </authorList>
    </citation>
    <scope>NUCLEOTIDE SEQUENCE [LARGE SCALE GENOMIC DNA]</scope>
    <source>
        <strain evidence="3">Arc-Hr</strain>
    </source>
</reference>